<evidence type="ECO:0000256" key="2">
    <source>
        <dbReference type="SAM" id="Phobius"/>
    </source>
</evidence>
<sequence length="271" mass="27219">MSIVLDALRKAEAERARGEVPGLHSGLGPAVVPLPASRTAALPWAWLAAGAGGLLVLIAVVIGAGAWWRWVRADVAQPANGSFAGVSQPSQPSPSTPLPSASVPVPSPATTPAPIAATARVTAGPTPVPAPAPVPTPVTPPAAPAAATSPTKIVPLGQATPAPQANTVPSTITPPIAPITPVAPAVAAPATPPADGRPVALADLPEDVRRELPPLSVGGLIQMDDPPRRSLIINGVIVMEGEAIQPGLVLERIGNGQAVLRHKGWRVLLGI</sequence>
<feature type="compositionally biased region" description="Pro residues" evidence="1">
    <location>
        <begin position="126"/>
        <end position="143"/>
    </location>
</feature>
<dbReference type="EMBL" id="JAUZEE010000001">
    <property type="protein sequence ID" value="MDP4299298.1"/>
    <property type="molecule type" value="Genomic_DNA"/>
</dbReference>
<feature type="compositionally biased region" description="Low complexity" evidence="1">
    <location>
        <begin position="112"/>
        <end position="125"/>
    </location>
</feature>
<proteinExistence type="predicted"/>
<protein>
    <submittedName>
        <fullName evidence="4">General secretion pathway protein GspB</fullName>
    </submittedName>
</protein>
<feature type="transmembrane region" description="Helical" evidence="2">
    <location>
        <begin position="44"/>
        <end position="68"/>
    </location>
</feature>
<dbReference type="RefSeq" id="WP_305747859.1">
    <property type="nucleotide sequence ID" value="NZ_JAUZEE010000001.1"/>
</dbReference>
<keyword evidence="2" id="KW-0472">Membrane</keyword>
<feature type="region of interest" description="Disordered" evidence="1">
    <location>
        <begin position="82"/>
        <end position="148"/>
    </location>
</feature>
<comment type="caution">
    <text evidence="4">The sequence shown here is derived from an EMBL/GenBank/DDBJ whole genome shotgun (WGS) entry which is preliminary data.</text>
</comment>
<feature type="domain" description="Type II secretion system protein GspB C-terminal" evidence="3">
    <location>
        <begin position="212"/>
        <end position="267"/>
    </location>
</feature>
<name>A0ABT9FZB3_LEPDI</name>
<reference evidence="4 5" key="1">
    <citation type="submission" date="2023-08" db="EMBL/GenBank/DDBJ databases">
        <authorList>
            <person name="Roldan D.M."/>
            <person name="Menes R.J."/>
        </authorList>
    </citation>
    <scope>NUCLEOTIDE SEQUENCE [LARGE SCALE GENOMIC DNA]</scope>
    <source>
        <strain evidence="4 5">CCM 2812</strain>
    </source>
</reference>
<organism evidence="4 5">
    <name type="scientific">Leptothrix discophora</name>
    <dbReference type="NCBI Taxonomy" id="89"/>
    <lineage>
        <taxon>Bacteria</taxon>
        <taxon>Pseudomonadati</taxon>
        <taxon>Pseudomonadota</taxon>
        <taxon>Betaproteobacteria</taxon>
        <taxon>Burkholderiales</taxon>
        <taxon>Sphaerotilaceae</taxon>
        <taxon>Leptothrix</taxon>
    </lineage>
</organism>
<dbReference type="Pfam" id="PF16537">
    <property type="entry name" value="T2SSB"/>
    <property type="match status" value="1"/>
</dbReference>
<keyword evidence="5" id="KW-1185">Reference proteome</keyword>
<evidence type="ECO:0000256" key="1">
    <source>
        <dbReference type="SAM" id="MobiDB-lite"/>
    </source>
</evidence>
<gene>
    <name evidence="4" type="ORF">Q8X39_01510</name>
</gene>
<keyword evidence="2" id="KW-0812">Transmembrane</keyword>
<evidence type="ECO:0000313" key="4">
    <source>
        <dbReference type="EMBL" id="MDP4299298.1"/>
    </source>
</evidence>
<keyword evidence="2" id="KW-1133">Transmembrane helix</keyword>
<dbReference type="InterPro" id="IPR032389">
    <property type="entry name" value="GspB_C"/>
</dbReference>
<dbReference type="Proteomes" id="UP001235760">
    <property type="component" value="Unassembled WGS sequence"/>
</dbReference>
<evidence type="ECO:0000313" key="5">
    <source>
        <dbReference type="Proteomes" id="UP001235760"/>
    </source>
</evidence>
<accession>A0ABT9FZB3</accession>
<evidence type="ECO:0000259" key="3">
    <source>
        <dbReference type="Pfam" id="PF16537"/>
    </source>
</evidence>